<keyword evidence="3 5" id="KW-1133">Transmembrane helix</keyword>
<evidence type="ECO:0000313" key="7">
    <source>
        <dbReference type="Proteomes" id="UP000319212"/>
    </source>
</evidence>
<keyword evidence="5" id="KW-0813">Transport</keyword>
<dbReference type="PANTHER" id="PTHR30371:SF0">
    <property type="entry name" value="SEC-INDEPENDENT PROTEIN TRANSLOCASE PROTEIN TATC, CHLOROPLASTIC-RELATED"/>
    <property type="match status" value="1"/>
</dbReference>
<comment type="caution">
    <text evidence="6">The sequence shown here is derived from an EMBL/GenBank/DDBJ whole genome shotgun (WGS) entry which is preliminary data.</text>
</comment>
<comment type="similarity">
    <text evidence="5">Belongs to the TatC family.</text>
</comment>
<keyword evidence="5" id="KW-0811">Translocation</keyword>
<proteinExistence type="inferred from homology"/>
<evidence type="ECO:0000256" key="5">
    <source>
        <dbReference type="HAMAP-Rule" id="MF_00902"/>
    </source>
</evidence>
<keyword evidence="5" id="KW-1003">Cell membrane</keyword>
<comment type="function">
    <text evidence="5">Part of the twin-arginine translocation (Tat) system that transports large folded proteins containing a characteristic twin-arginine motif in their signal peptide across membranes. Together with TatB, TatC is part of a receptor directly interacting with Tat signal peptides.</text>
</comment>
<dbReference type="PRINTS" id="PR01840">
    <property type="entry name" value="TATCFAMILY"/>
</dbReference>
<keyword evidence="5" id="KW-0653">Protein transport</keyword>
<feature type="transmembrane region" description="Helical" evidence="5">
    <location>
        <begin position="170"/>
        <end position="192"/>
    </location>
</feature>
<keyword evidence="2 5" id="KW-0812">Transmembrane</keyword>
<dbReference type="EMBL" id="RCZI01000002">
    <property type="protein sequence ID" value="TPG28457.1"/>
    <property type="molecule type" value="Genomic_DNA"/>
</dbReference>
<evidence type="ECO:0000256" key="4">
    <source>
        <dbReference type="ARBA" id="ARBA00023136"/>
    </source>
</evidence>
<evidence type="ECO:0000256" key="2">
    <source>
        <dbReference type="ARBA" id="ARBA00022692"/>
    </source>
</evidence>
<dbReference type="GO" id="GO:0033281">
    <property type="term" value="C:TAT protein transport complex"/>
    <property type="evidence" value="ECO:0007669"/>
    <property type="project" value="UniProtKB-UniRule"/>
</dbReference>
<dbReference type="PANTHER" id="PTHR30371">
    <property type="entry name" value="SEC-INDEPENDENT PROTEIN TRANSLOCASE PROTEIN TATC"/>
    <property type="match status" value="1"/>
</dbReference>
<comment type="subunit">
    <text evidence="5">The Tat system comprises two distinct complexes: a TatABC complex, containing multiple copies of TatA, TatB and TatC subunits, and a separate TatA complex, containing only TatA subunits. Substrates initially bind to the TatABC complex, which probably triggers association of the separate TatA complex to form the active translocon.</text>
</comment>
<evidence type="ECO:0000256" key="3">
    <source>
        <dbReference type="ARBA" id="ARBA00022989"/>
    </source>
</evidence>
<feature type="transmembrane region" description="Helical" evidence="5">
    <location>
        <begin position="229"/>
        <end position="250"/>
    </location>
</feature>
<dbReference type="GO" id="GO:0065002">
    <property type="term" value="P:intracellular protein transmembrane transport"/>
    <property type="evidence" value="ECO:0007669"/>
    <property type="project" value="TreeGrafter"/>
</dbReference>
<accession>A0A502DSZ9</accession>
<sequence>MADSTDKNKEDELAGTEQPFVAHLMELRDRLLYCCYGLAVAAALLAFWPGPAGLIDMIAVPIRAHMPDGAKLIAVGVFSPFFVPLKVLGMTAVLLALPWLMYQIWMFVAPGLYSHEKKFALPLIMFGSLLAYAGIAFVQFFVLDKMFGFIQKFTPPSVNATPDISSYVEAILSLYIAFGCAFQVPIVVMLLVRFEMVTIEKLRSFRGYFIVLSFVVAAVLTPPDVVSQLALAIPMCLLYEVGIIAARYFVKHSAAPEEGTDSAQP</sequence>
<feature type="transmembrane region" description="Helical" evidence="5">
    <location>
        <begin position="204"/>
        <end position="223"/>
    </location>
</feature>
<dbReference type="GO" id="GO:0043953">
    <property type="term" value="P:protein transport by the Tat complex"/>
    <property type="evidence" value="ECO:0007669"/>
    <property type="project" value="UniProtKB-UniRule"/>
</dbReference>
<protein>
    <recommendedName>
        <fullName evidence="5">Sec-independent protein translocase protein TatC</fullName>
    </recommendedName>
</protein>
<feature type="transmembrane region" description="Helical" evidence="5">
    <location>
        <begin position="31"/>
        <end position="48"/>
    </location>
</feature>
<dbReference type="OrthoDB" id="9777044at2"/>
<reference evidence="6 7" key="1">
    <citation type="journal article" date="2019" name="Environ. Microbiol.">
        <title>Species interactions and distinct microbial communities in high Arctic permafrost affected cryosols are associated with the CH4 and CO2 gas fluxes.</title>
        <authorList>
            <person name="Altshuler I."/>
            <person name="Hamel J."/>
            <person name="Turney S."/>
            <person name="Magnuson E."/>
            <person name="Levesque R."/>
            <person name="Greer C."/>
            <person name="Whyte L.G."/>
        </authorList>
    </citation>
    <scope>NUCLEOTIDE SEQUENCE [LARGE SCALE GENOMIC DNA]</scope>
    <source>
        <strain evidence="6 7">S06.C</strain>
    </source>
</reference>
<dbReference type="RefSeq" id="WP_140839968.1">
    <property type="nucleotide sequence ID" value="NZ_RCZI01000002.1"/>
</dbReference>
<feature type="transmembrane region" description="Helical" evidence="5">
    <location>
        <begin position="87"/>
        <end position="108"/>
    </location>
</feature>
<comment type="subcellular location">
    <subcellularLocation>
        <location evidence="5">Cell membrane</location>
        <topology evidence="5">Multi-pass membrane protein</topology>
    </subcellularLocation>
    <subcellularLocation>
        <location evidence="1">Membrane</location>
        <topology evidence="1">Multi-pass membrane protein</topology>
    </subcellularLocation>
</comment>
<keyword evidence="4 5" id="KW-0472">Membrane</keyword>
<gene>
    <name evidence="5 6" type="primary">tatC</name>
    <name evidence="6" type="ORF">EAH82_06505</name>
</gene>
<evidence type="ECO:0000256" key="1">
    <source>
        <dbReference type="ARBA" id="ARBA00004141"/>
    </source>
</evidence>
<dbReference type="InterPro" id="IPR002033">
    <property type="entry name" value="TatC"/>
</dbReference>
<name>A0A502DSZ9_9BURK</name>
<dbReference type="GO" id="GO:0009977">
    <property type="term" value="F:proton motive force dependent protein transmembrane transporter activity"/>
    <property type="evidence" value="ECO:0007669"/>
    <property type="project" value="TreeGrafter"/>
</dbReference>
<dbReference type="HAMAP" id="MF_00902">
    <property type="entry name" value="TatC"/>
    <property type="match status" value="1"/>
</dbReference>
<organism evidence="6 7">
    <name type="scientific">Variovorax guangxiensis</name>
    <dbReference type="NCBI Taxonomy" id="1775474"/>
    <lineage>
        <taxon>Bacteria</taxon>
        <taxon>Pseudomonadati</taxon>
        <taxon>Pseudomonadota</taxon>
        <taxon>Betaproteobacteria</taxon>
        <taxon>Burkholderiales</taxon>
        <taxon>Comamonadaceae</taxon>
        <taxon>Variovorax</taxon>
    </lineage>
</organism>
<feature type="transmembrane region" description="Helical" evidence="5">
    <location>
        <begin position="120"/>
        <end position="142"/>
    </location>
</feature>
<dbReference type="Proteomes" id="UP000319212">
    <property type="component" value="Unassembled WGS sequence"/>
</dbReference>
<dbReference type="AlphaFoldDB" id="A0A502DSZ9"/>
<dbReference type="Pfam" id="PF00902">
    <property type="entry name" value="TatC"/>
    <property type="match status" value="1"/>
</dbReference>
<dbReference type="NCBIfam" id="TIGR00945">
    <property type="entry name" value="tatC"/>
    <property type="match status" value="1"/>
</dbReference>
<evidence type="ECO:0000313" key="6">
    <source>
        <dbReference type="EMBL" id="TPG28457.1"/>
    </source>
</evidence>